<gene>
    <name evidence="2" type="ORF">ALTATR162_LOCUS6006</name>
</gene>
<keyword evidence="3" id="KW-1185">Reference proteome</keyword>
<dbReference type="OrthoDB" id="3904016at2759"/>
<accession>A0A8J2I2X8</accession>
<feature type="compositionally biased region" description="Basic and acidic residues" evidence="1">
    <location>
        <begin position="84"/>
        <end position="93"/>
    </location>
</feature>
<proteinExistence type="predicted"/>
<evidence type="ECO:0000313" key="3">
    <source>
        <dbReference type="Proteomes" id="UP000676310"/>
    </source>
</evidence>
<dbReference type="EMBL" id="CAJRGZ010000019">
    <property type="protein sequence ID" value="CAG5161320.1"/>
    <property type="molecule type" value="Genomic_DNA"/>
</dbReference>
<organism evidence="2 3">
    <name type="scientific">Alternaria atra</name>
    <dbReference type="NCBI Taxonomy" id="119953"/>
    <lineage>
        <taxon>Eukaryota</taxon>
        <taxon>Fungi</taxon>
        <taxon>Dikarya</taxon>
        <taxon>Ascomycota</taxon>
        <taxon>Pezizomycotina</taxon>
        <taxon>Dothideomycetes</taxon>
        <taxon>Pleosporomycetidae</taxon>
        <taxon>Pleosporales</taxon>
        <taxon>Pleosporineae</taxon>
        <taxon>Pleosporaceae</taxon>
        <taxon>Alternaria</taxon>
        <taxon>Alternaria sect. Ulocladioides</taxon>
    </lineage>
</organism>
<dbReference type="AlphaFoldDB" id="A0A8J2I2X8"/>
<protein>
    <submittedName>
        <fullName evidence="2">Uncharacterized protein</fullName>
    </submittedName>
</protein>
<evidence type="ECO:0000256" key="1">
    <source>
        <dbReference type="SAM" id="MobiDB-lite"/>
    </source>
</evidence>
<name>A0A8J2I2X8_9PLEO</name>
<dbReference type="GeneID" id="67017848"/>
<dbReference type="Proteomes" id="UP000676310">
    <property type="component" value="Unassembled WGS sequence"/>
</dbReference>
<comment type="caution">
    <text evidence="2">The sequence shown here is derived from an EMBL/GenBank/DDBJ whole genome shotgun (WGS) entry which is preliminary data.</text>
</comment>
<feature type="compositionally biased region" description="Basic residues" evidence="1">
    <location>
        <begin position="74"/>
        <end position="83"/>
    </location>
</feature>
<feature type="region of interest" description="Disordered" evidence="1">
    <location>
        <begin position="72"/>
        <end position="93"/>
    </location>
</feature>
<sequence>MYCTKASSQPWGIPATNGLFSANEASTWPSGISKLQFEKEILENGLANCVTYLQVLRKKQARTELRLVTNPSLSRKKRKKMQQSRRELEKEIKDRERDEQAFLNNLQACKANIYIAETVSLPATAISSTVPDVASTSTRYSYTEDAQTEPTEIGWNGWMGETVLSPFQKESNNPFFTDNVAPDECSETGKIGGNILEKSKQSLSFPRFEDVETRPRVSPNTQTHALLNAEAAVFQPQLIHTGQGDAIDQQVAQLHLSLSMAITTLKIEALELLERGLVGDTGIVPAQQQISLASFDKEASIQTGAKPTTQQSPKKVTIARNLKIRTSSL</sequence>
<dbReference type="RefSeq" id="XP_043169561.1">
    <property type="nucleotide sequence ID" value="XM_043313626.1"/>
</dbReference>
<reference evidence="2" key="1">
    <citation type="submission" date="2021-05" db="EMBL/GenBank/DDBJ databases">
        <authorList>
            <person name="Stam R."/>
        </authorList>
    </citation>
    <scope>NUCLEOTIDE SEQUENCE</scope>
    <source>
        <strain evidence="2">CS162</strain>
    </source>
</reference>
<evidence type="ECO:0000313" key="2">
    <source>
        <dbReference type="EMBL" id="CAG5161320.1"/>
    </source>
</evidence>